<reference evidence="3 4" key="1">
    <citation type="submission" date="2018-03" db="EMBL/GenBank/DDBJ databases">
        <title>Genomic Encyclopedia of Type Strains, Phase III (KMG-III): the genomes of soil and plant-associated and newly described type strains.</title>
        <authorList>
            <person name="Whitman W."/>
        </authorList>
    </citation>
    <scope>NUCLEOTIDE SEQUENCE [LARGE SCALE GENOMIC DNA]</scope>
    <source>
        <strain evidence="3 4">CGMCC 4.7125</strain>
    </source>
</reference>
<evidence type="ECO:0000313" key="3">
    <source>
        <dbReference type="EMBL" id="PRX48510.1"/>
    </source>
</evidence>
<proteinExistence type="predicted"/>
<dbReference type="InterPro" id="IPR029044">
    <property type="entry name" value="Nucleotide-diphossugar_trans"/>
</dbReference>
<evidence type="ECO:0000256" key="1">
    <source>
        <dbReference type="ARBA" id="ARBA00022679"/>
    </source>
</evidence>
<keyword evidence="4" id="KW-1185">Reference proteome</keyword>
<dbReference type="SUPFAM" id="SSF53448">
    <property type="entry name" value="Nucleotide-diphospho-sugar transferases"/>
    <property type="match status" value="1"/>
</dbReference>
<dbReference type="RefSeq" id="WP_106178590.1">
    <property type="nucleotide sequence ID" value="NZ_PVNH01000004.1"/>
</dbReference>
<dbReference type="Gene3D" id="3.90.550.10">
    <property type="entry name" value="Spore Coat Polysaccharide Biosynthesis Protein SpsA, Chain A"/>
    <property type="match status" value="1"/>
</dbReference>
<evidence type="ECO:0000256" key="2">
    <source>
        <dbReference type="ARBA" id="ARBA00022695"/>
    </source>
</evidence>
<dbReference type="EMBL" id="PVNH01000004">
    <property type="protein sequence ID" value="PRX48510.1"/>
    <property type="molecule type" value="Genomic_DNA"/>
</dbReference>
<dbReference type="InterPro" id="IPR034683">
    <property type="entry name" value="IspD/TarI"/>
</dbReference>
<accession>A0A2T0LWW2</accession>
<keyword evidence="1 3" id="KW-0808">Transferase</keyword>
<dbReference type="PANTHER" id="PTHR32125">
    <property type="entry name" value="2-C-METHYL-D-ERYTHRITOL 4-PHOSPHATE CYTIDYLYLTRANSFERASE, CHLOROPLASTIC"/>
    <property type="match status" value="1"/>
</dbReference>
<keyword evidence="2 3" id="KW-0548">Nucleotidyltransferase</keyword>
<gene>
    <name evidence="3" type="ORF">B0I33_104327</name>
</gene>
<dbReference type="Proteomes" id="UP000238362">
    <property type="component" value="Unassembled WGS sequence"/>
</dbReference>
<evidence type="ECO:0000313" key="4">
    <source>
        <dbReference type="Proteomes" id="UP000238362"/>
    </source>
</evidence>
<dbReference type="OrthoDB" id="9802561at2"/>
<dbReference type="CDD" id="cd02516">
    <property type="entry name" value="CDP-ME_synthetase"/>
    <property type="match status" value="1"/>
</dbReference>
<dbReference type="InterPro" id="IPR050088">
    <property type="entry name" value="IspD/TarI_cytidylyltransf_bact"/>
</dbReference>
<protein>
    <submittedName>
        <fullName evidence="3">2-C-methyl-D-erythritol 4-phosphate cytidylyltransferase</fullName>
    </submittedName>
</protein>
<dbReference type="Pfam" id="PF01128">
    <property type="entry name" value="IspD"/>
    <property type="match status" value="1"/>
</dbReference>
<dbReference type="PANTHER" id="PTHR32125:SF4">
    <property type="entry name" value="2-C-METHYL-D-ERYTHRITOL 4-PHOSPHATE CYTIDYLYLTRANSFERASE, CHLOROPLASTIC"/>
    <property type="match status" value="1"/>
</dbReference>
<dbReference type="AlphaFoldDB" id="A0A2T0LWW2"/>
<comment type="caution">
    <text evidence="3">The sequence shown here is derived from an EMBL/GenBank/DDBJ whole genome shotgun (WGS) entry which is preliminary data.</text>
</comment>
<sequence length="254" mass="27194">MIARVVDRRSRRRGRAARTPYAAGVVLASGAGTRVGAAMNKVYLPLAGRRLVSWSLDAFARVPEIGALVLVARPQDADLVGWVLDREVEAEVEVVLGGETRQESELKALRHLSGRIDDGTVDAVLLHDAARPLVSPSLIAGVLHSAREHGGAIPGLPAEDIVAVGPGDPACGTWAREPMIRAQTPQGFRAGPLLAAYEQAVREAFLGTDTASCMERFSTLPVHWVRGEQQNFKVTYPHDLVVAEQVLAAAGYQT</sequence>
<name>A0A2T0LWW2_9PSEU</name>
<organism evidence="3 4">
    <name type="scientific">Prauserella shujinwangii</name>
    <dbReference type="NCBI Taxonomy" id="1453103"/>
    <lineage>
        <taxon>Bacteria</taxon>
        <taxon>Bacillati</taxon>
        <taxon>Actinomycetota</taxon>
        <taxon>Actinomycetes</taxon>
        <taxon>Pseudonocardiales</taxon>
        <taxon>Pseudonocardiaceae</taxon>
        <taxon>Prauserella</taxon>
    </lineage>
</organism>
<dbReference type="GO" id="GO:0050518">
    <property type="term" value="F:2-C-methyl-D-erythritol 4-phosphate cytidylyltransferase activity"/>
    <property type="evidence" value="ECO:0007669"/>
    <property type="project" value="TreeGrafter"/>
</dbReference>